<dbReference type="CDD" id="cd06224">
    <property type="entry name" value="REM"/>
    <property type="match status" value="1"/>
</dbReference>
<dbReference type="InterPro" id="IPR000651">
    <property type="entry name" value="Ras-like_Gua-exchang_fac_N"/>
</dbReference>
<dbReference type="InterPro" id="IPR056686">
    <property type="entry name" value="DUF7784"/>
</dbReference>
<name>A0ABR0KF96_9PEZI</name>
<keyword evidence="3" id="KW-0132">Cell division</keyword>
<feature type="domain" description="N-terminal Ras-GEF" evidence="2">
    <location>
        <begin position="210"/>
        <end position="315"/>
    </location>
</feature>
<feature type="non-terminal residue" evidence="3">
    <location>
        <position position="1"/>
    </location>
</feature>
<dbReference type="SUPFAM" id="SSF48366">
    <property type="entry name" value="Ras GEF"/>
    <property type="match status" value="1"/>
</dbReference>
<keyword evidence="3" id="KW-0131">Cell cycle</keyword>
<evidence type="ECO:0000259" key="2">
    <source>
        <dbReference type="PROSITE" id="PS50212"/>
    </source>
</evidence>
<dbReference type="Pfam" id="PF25008">
    <property type="entry name" value="DUF7784"/>
    <property type="match status" value="1"/>
</dbReference>
<dbReference type="GO" id="GO:0051301">
    <property type="term" value="P:cell division"/>
    <property type="evidence" value="ECO:0007669"/>
    <property type="project" value="UniProtKB-KW"/>
</dbReference>
<keyword evidence="1" id="KW-0344">Guanine-nucleotide releasing factor</keyword>
<protein>
    <submittedName>
        <fullName evidence="3">Cell division cycle- protein</fullName>
    </submittedName>
</protein>
<reference evidence="3 4" key="1">
    <citation type="submission" date="2023-08" db="EMBL/GenBank/DDBJ databases">
        <title>Black Yeasts Isolated from many extreme environments.</title>
        <authorList>
            <person name="Coleine C."/>
            <person name="Stajich J.E."/>
            <person name="Selbmann L."/>
        </authorList>
    </citation>
    <scope>NUCLEOTIDE SEQUENCE [LARGE SCALE GENOMIC DNA]</scope>
    <source>
        <strain evidence="3 4">CCFEE 536</strain>
    </source>
</reference>
<feature type="non-terminal residue" evidence="3">
    <location>
        <position position="315"/>
    </location>
</feature>
<sequence>AGSQVVEVYGPWISTLESINLAPLSSSFQNPQIVDFGVQKQKLYDQVSELILACQAVAGPLGDEWAEMRGDSLEDRINHVRSVSKDLETCTSQLKYSLQLLSEMVSQQESTPATEGHYKADGGSSFEHHLRSSFRGFQRPLMLADMDQSKPFSEGLDPAVDIQRNIENSKVKRFFGEVPAQAMPLREAEEVPEYLRHDYEGEIVYDMKSHPRQLRGGTLNGLVEQLTRHDRLDSPFNNTFLLTYRSFTTAPELFEYLVKRWNIQPPSGLAREDLQTWVDKKQKPIRFRVVNILKSWFDNYWMEGNDEASQELMQK</sequence>
<proteinExistence type="predicted"/>
<dbReference type="EMBL" id="JAVRRA010026191">
    <property type="protein sequence ID" value="KAK5094936.1"/>
    <property type="molecule type" value="Genomic_DNA"/>
</dbReference>
<evidence type="ECO:0000313" key="3">
    <source>
        <dbReference type="EMBL" id="KAK5094936.1"/>
    </source>
</evidence>
<dbReference type="Pfam" id="PF00618">
    <property type="entry name" value="RasGEF_N"/>
    <property type="match status" value="1"/>
</dbReference>
<evidence type="ECO:0000313" key="4">
    <source>
        <dbReference type="Proteomes" id="UP001357485"/>
    </source>
</evidence>
<dbReference type="InterPro" id="IPR023578">
    <property type="entry name" value="Ras_GEF_dom_sf"/>
</dbReference>
<accession>A0ABR0KF96</accession>
<dbReference type="Proteomes" id="UP001357485">
    <property type="component" value="Unassembled WGS sequence"/>
</dbReference>
<dbReference type="SMART" id="SM00229">
    <property type="entry name" value="RasGEFN"/>
    <property type="match status" value="1"/>
</dbReference>
<comment type="caution">
    <text evidence="3">The sequence shown here is derived from an EMBL/GenBank/DDBJ whole genome shotgun (WGS) entry which is preliminary data.</text>
</comment>
<organism evidence="3 4">
    <name type="scientific">Cryomyces antarcticus</name>
    <dbReference type="NCBI Taxonomy" id="329879"/>
    <lineage>
        <taxon>Eukaryota</taxon>
        <taxon>Fungi</taxon>
        <taxon>Dikarya</taxon>
        <taxon>Ascomycota</taxon>
        <taxon>Pezizomycotina</taxon>
        <taxon>Dothideomycetes</taxon>
        <taxon>Dothideomycetes incertae sedis</taxon>
        <taxon>Cryomyces</taxon>
    </lineage>
</organism>
<dbReference type="PROSITE" id="PS50212">
    <property type="entry name" value="RASGEF_NTER"/>
    <property type="match status" value="1"/>
</dbReference>
<evidence type="ECO:0000256" key="1">
    <source>
        <dbReference type="PROSITE-ProRule" id="PRU00135"/>
    </source>
</evidence>
<keyword evidence="4" id="KW-1185">Reference proteome</keyword>
<dbReference type="Gene3D" id="1.20.870.10">
    <property type="entry name" value="Son of sevenless (SoS) protein Chain: S domain 1"/>
    <property type="match status" value="1"/>
</dbReference>
<gene>
    <name evidence="3" type="primary">CDC25_1</name>
    <name evidence="3" type="ORF">LTR16_007398</name>
</gene>